<organism evidence="2 3">
    <name type="scientific">Profundicola chukchiensis</name>
    <dbReference type="NCBI Taxonomy" id="2961959"/>
    <lineage>
        <taxon>Bacteria</taxon>
        <taxon>Pseudomonadati</taxon>
        <taxon>Bacteroidota</taxon>
        <taxon>Flavobacteriia</taxon>
        <taxon>Flavobacteriales</taxon>
        <taxon>Weeksellaceae</taxon>
        <taxon>Profundicola</taxon>
    </lineage>
</organism>
<accession>A0A9X4RV19</accession>
<proteinExistence type="predicted"/>
<evidence type="ECO:0000256" key="1">
    <source>
        <dbReference type="SAM" id="Phobius"/>
    </source>
</evidence>
<sequence>MLDKLRTTMEGNGFEVISRISDKFGLRASKLRLLFIYLSFATLGVTFVFYLVLAFFLWVKDGLVVKRKSVFDL</sequence>
<evidence type="ECO:0000313" key="3">
    <source>
        <dbReference type="Proteomes" id="UP001152599"/>
    </source>
</evidence>
<dbReference type="AlphaFoldDB" id="A0A9X4RV19"/>
<keyword evidence="1" id="KW-1133">Transmembrane helix</keyword>
<comment type="caution">
    <text evidence="2">The sequence shown here is derived from an EMBL/GenBank/DDBJ whole genome shotgun (WGS) entry which is preliminary data.</text>
</comment>
<reference evidence="2" key="1">
    <citation type="submission" date="2022-07" db="EMBL/GenBank/DDBJ databases">
        <title>Description and genome-wide analysis of Profundicola chukchiensis gen. nov., sp. nov., marine bacteria isolated from bottom sediments of the Chukchi Sea.</title>
        <authorList>
            <person name="Romanenko L."/>
            <person name="Otstavnykh N."/>
            <person name="Kurilenko V."/>
            <person name="Eremeev V."/>
            <person name="Velansky P."/>
            <person name="Mikhailov V."/>
            <person name="Isaeva M."/>
        </authorList>
    </citation>
    <scope>NUCLEOTIDE SEQUENCE</scope>
    <source>
        <strain evidence="2">KMM 9713</strain>
    </source>
</reference>
<dbReference type="RefSeq" id="WP_304416179.1">
    <property type="nucleotide sequence ID" value="NZ_JANAIE010000002.1"/>
</dbReference>
<gene>
    <name evidence="2" type="ORF">NMK71_09865</name>
</gene>
<evidence type="ECO:0000313" key="2">
    <source>
        <dbReference type="EMBL" id="MDG4946723.1"/>
    </source>
</evidence>
<protein>
    <submittedName>
        <fullName evidence="2">PspC family transcriptional regulator</fullName>
    </submittedName>
</protein>
<feature type="transmembrane region" description="Helical" evidence="1">
    <location>
        <begin position="34"/>
        <end position="59"/>
    </location>
</feature>
<keyword evidence="1" id="KW-0472">Membrane</keyword>
<keyword evidence="1" id="KW-0812">Transmembrane</keyword>
<dbReference type="EMBL" id="JANCMU010000006">
    <property type="protein sequence ID" value="MDG4946723.1"/>
    <property type="molecule type" value="Genomic_DNA"/>
</dbReference>
<keyword evidence="3" id="KW-1185">Reference proteome</keyword>
<dbReference type="Proteomes" id="UP001152599">
    <property type="component" value="Unassembled WGS sequence"/>
</dbReference>
<name>A0A9X4RV19_9FLAO</name>